<protein>
    <submittedName>
        <fullName evidence="1">Uncharacterized protein</fullName>
    </submittedName>
</protein>
<sequence length="353" mass="41408">MAQPQLDTEMGILPTDQTEKEKLIHLLTGEPFELFIQDYGRIDSNHYSLIKKICDGLLSFFKSRIDQDVYDEIIRNVKQILSHLQQLCGNPDVTRRMLPNDYNQFRRPIIWEMRDFCSNILTTLLSLSSKLVASSADDIAHHSHQIMIAYMNCFDYSLRVSVQDNYTTILVHIYNCKVRRLIAGLDVKKMIELVHESLVEIKDKRYFAHKWLRHCSYDTIVEHLSLYRQLFVAIEEVIFKCLSDVPEVLVAKRKTFDTFINQLGDEHKKNTFAMLDRMSKNVVASINKSIEFIEHQQLDEESSMSNYKVLLNSLYVFLSEYITYYMTTSDFAKPPSESFDIFQNVLEQSYKNM</sequence>
<dbReference type="EMBL" id="MN739746">
    <property type="protein sequence ID" value="QHT24583.1"/>
    <property type="molecule type" value="Genomic_DNA"/>
</dbReference>
<dbReference type="AlphaFoldDB" id="A0A6C0E852"/>
<reference evidence="1" key="1">
    <citation type="journal article" date="2020" name="Nature">
        <title>Giant virus diversity and host interactions through global metagenomics.</title>
        <authorList>
            <person name="Schulz F."/>
            <person name="Roux S."/>
            <person name="Paez-Espino D."/>
            <person name="Jungbluth S."/>
            <person name="Walsh D.A."/>
            <person name="Denef V.J."/>
            <person name="McMahon K.D."/>
            <person name="Konstantinidis K.T."/>
            <person name="Eloe-Fadrosh E.A."/>
            <person name="Kyrpides N.C."/>
            <person name="Woyke T."/>
        </authorList>
    </citation>
    <scope>NUCLEOTIDE SEQUENCE</scope>
    <source>
        <strain evidence="1">GVMAG-M-3300023179-150</strain>
    </source>
</reference>
<evidence type="ECO:0000313" key="1">
    <source>
        <dbReference type="EMBL" id="QHT24583.1"/>
    </source>
</evidence>
<organism evidence="1">
    <name type="scientific">viral metagenome</name>
    <dbReference type="NCBI Taxonomy" id="1070528"/>
    <lineage>
        <taxon>unclassified sequences</taxon>
        <taxon>metagenomes</taxon>
        <taxon>organismal metagenomes</taxon>
    </lineage>
</organism>
<accession>A0A6C0E852</accession>
<name>A0A6C0E852_9ZZZZ</name>
<proteinExistence type="predicted"/>